<evidence type="ECO:0000259" key="2">
    <source>
        <dbReference type="Pfam" id="PF21607"/>
    </source>
</evidence>
<reference evidence="3 4" key="1">
    <citation type="submission" date="2018-05" db="EMBL/GenBank/DDBJ databases">
        <title>Genomic Encyclopedia of Type Strains, Phase IV (KMG-IV): sequencing the most valuable type-strain genomes for metagenomic binning, comparative biology and taxonomic classification.</title>
        <authorList>
            <person name="Goeker M."/>
        </authorList>
    </citation>
    <scope>NUCLEOTIDE SEQUENCE [LARGE SCALE GENOMIC DNA]</scope>
    <source>
        <strain evidence="3 4">DSM 44704</strain>
    </source>
</reference>
<accession>A0A318L101</accession>
<dbReference type="PANTHER" id="PTHR32332">
    <property type="entry name" value="2-NITROPROPANE DIOXYGENASE"/>
    <property type="match status" value="1"/>
</dbReference>
<protein>
    <submittedName>
        <fullName evidence="3">PfaD family protein</fullName>
    </submittedName>
</protein>
<feature type="region of interest" description="Disordered" evidence="1">
    <location>
        <begin position="51"/>
        <end position="71"/>
    </location>
</feature>
<dbReference type="Pfam" id="PF21607">
    <property type="entry name" value="FabD_helical_ins"/>
    <property type="match status" value="1"/>
</dbReference>
<dbReference type="PANTHER" id="PTHR32332:SF20">
    <property type="entry name" value="2-NITROPROPANE DIOXYGENASE-LIKE PROTEIN"/>
    <property type="match status" value="1"/>
</dbReference>
<comment type="caution">
    <text evidence="3">The sequence shown here is derived from an EMBL/GenBank/DDBJ whole genome shotgun (WGS) entry which is preliminary data.</text>
</comment>
<sequence length="546" mass="58917">MAKKLTTSGVTHAHNYADQSRHDAAVRFEPGEITALVREIRSPLRVLQAPSTGRKGVQRIPGPESDGGGHGDARLVGVLPALYPEWLGSRQFCRTHHVRFPYLVGEMSTGIATTKMVQTLASAGLMGLFGAGGLREQVLRGSVEQLALTLRGRGNWGVNLIHSPNEPASEVRTARLLVELNVPVVSMSAYLDLTPAVVLCMARGLCTDGTGRVRRARRVLAKVSRPETAERFMSPPPAPLLRQLVADGELCAEEAALAARIPIAQDITVEADSGGHTDNRSLAVMLPAIRTLRDRVAGSVRVGAAGGLGTPAAVAAAFALGADYVLTGSVNQAAIESGMSEVGRHMLVQADITDTAMAPSADMFEMGVRVQVLRRGTMFAGRSALLHELYQTYESLEDIPAHRRTQIEKQIFAAPLETVWAQTSRFWADRDPDQLALADRNAKHRMALVFRWYLGMSSRWAIAGDPDRRADYQIWCGPAMGAFNRWAEGSFLAAPENRGVVQIALNLLEGAAVITRAHQGRVCGLPVAARGFHFAPRRLSETGAAR</sequence>
<name>A0A318L101_9NOCA</name>
<keyword evidence="4" id="KW-1185">Reference proteome</keyword>
<dbReference type="NCBIfam" id="TIGR02814">
    <property type="entry name" value="pfaD_fam"/>
    <property type="match status" value="1"/>
</dbReference>
<feature type="domain" description="[Acyl-carrier-protein] S-malonyltransferase-like inserted helical" evidence="2">
    <location>
        <begin position="393"/>
        <end position="472"/>
    </location>
</feature>
<dbReference type="InterPro" id="IPR014179">
    <property type="entry name" value="PfaD-like_TIM-barrel"/>
</dbReference>
<proteinExistence type="predicted"/>
<evidence type="ECO:0000313" key="4">
    <source>
        <dbReference type="Proteomes" id="UP000247569"/>
    </source>
</evidence>
<dbReference type="InterPro" id="IPR049489">
    <property type="entry name" value="FabD-like_helical_ins"/>
</dbReference>
<dbReference type="Gene3D" id="3.20.20.70">
    <property type="entry name" value="Aldolase class I"/>
    <property type="match status" value="2"/>
</dbReference>
<gene>
    <name evidence="3" type="ORF">DFR70_1011208</name>
</gene>
<dbReference type="AlphaFoldDB" id="A0A318L101"/>
<evidence type="ECO:0000313" key="3">
    <source>
        <dbReference type="EMBL" id="PXX71774.1"/>
    </source>
</evidence>
<dbReference type="InterPro" id="IPR013785">
    <property type="entry name" value="Aldolase_TIM"/>
</dbReference>
<dbReference type="EMBL" id="QJKF01000001">
    <property type="protein sequence ID" value="PXX71774.1"/>
    <property type="molecule type" value="Genomic_DNA"/>
</dbReference>
<dbReference type="SUPFAM" id="SSF51412">
    <property type="entry name" value="Inosine monophosphate dehydrogenase (IMPDH)"/>
    <property type="match status" value="1"/>
</dbReference>
<evidence type="ECO:0000256" key="1">
    <source>
        <dbReference type="SAM" id="MobiDB-lite"/>
    </source>
</evidence>
<organism evidence="3 4">
    <name type="scientific">Nocardia tenerifensis</name>
    <dbReference type="NCBI Taxonomy" id="228006"/>
    <lineage>
        <taxon>Bacteria</taxon>
        <taxon>Bacillati</taxon>
        <taxon>Actinomycetota</taxon>
        <taxon>Actinomycetes</taxon>
        <taxon>Mycobacteriales</taxon>
        <taxon>Nocardiaceae</taxon>
        <taxon>Nocardia</taxon>
    </lineage>
</organism>
<dbReference type="Proteomes" id="UP000247569">
    <property type="component" value="Unassembled WGS sequence"/>
</dbReference>